<dbReference type="SUPFAM" id="SSF52540">
    <property type="entry name" value="P-loop containing nucleoside triphosphate hydrolases"/>
    <property type="match status" value="1"/>
</dbReference>
<dbReference type="Pfam" id="PF00625">
    <property type="entry name" value="Guanylate_kin"/>
    <property type="match status" value="1"/>
</dbReference>
<feature type="binding site" evidence="13">
    <location>
        <begin position="29"/>
        <end position="36"/>
    </location>
    <ligand>
        <name>ATP</name>
        <dbReference type="ChEBI" id="CHEBI:30616"/>
    </ligand>
</feature>
<dbReference type="InterPro" id="IPR008145">
    <property type="entry name" value="GK/Ca_channel_bsu"/>
</dbReference>
<evidence type="ECO:0000256" key="9">
    <source>
        <dbReference type="ARBA" id="ARBA00022777"/>
    </source>
</evidence>
<evidence type="ECO:0000313" key="16">
    <source>
        <dbReference type="Proteomes" id="UP000554286"/>
    </source>
</evidence>
<evidence type="ECO:0000256" key="8">
    <source>
        <dbReference type="ARBA" id="ARBA00022741"/>
    </source>
</evidence>
<comment type="catalytic activity">
    <reaction evidence="12 13">
        <text>GMP + ATP = GDP + ADP</text>
        <dbReference type="Rhea" id="RHEA:20780"/>
        <dbReference type="ChEBI" id="CHEBI:30616"/>
        <dbReference type="ChEBI" id="CHEBI:58115"/>
        <dbReference type="ChEBI" id="CHEBI:58189"/>
        <dbReference type="ChEBI" id="CHEBI:456216"/>
        <dbReference type="EC" id="2.7.4.8"/>
    </reaction>
</comment>
<keyword evidence="10 13" id="KW-0067">ATP-binding</keyword>
<reference evidence="15 16" key="1">
    <citation type="submission" date="2020-08" db="EMBL/GenBank/DDBJ databases">
        <title>Genome sequencing of Purple Non-Sulfur Bacteria from various extreme environments.</title>
        <authorList>
            <person name="Mayer M."/>
        </authorList>
    </citation>
    <scope>NUCLEOTIDE SEQUENCE [LARGE SCALE GENOMIC DNA]</scope>
    <source>
        <strain evidence="15 16">JA131</strain>
    </source>
</reference>
<evidence type="ECO:0000256" key="13">
    <source>
        <dbReference type="HAMAP-Rule" id="MF_00328"/>
    </source>
</evidence>
<keyword evidence="16" id="KW-1185">Reference proteome</keyword>
<dbReference type="InterPro" id="IPR027417">
    <property type="entry name" value="P-loop_NTPase"/>
</dbReference>
<evidence type="ECO:0000256" key="5">
    <source>
        <dbReference type="ARBA" id="ARBA00016296"/>
    </source>
</evidence>
<evidence type="ECO:0000256" key="12">
    <source>
        <dbReference type="ARBA" id="ARBA00048594"/>
    </source>
</evidence>
<organism evidence="15 16">
    <name type="scientific">Roseospira visakhapatnamensis</name>
    <dbReference type="NCBI Taxonomy" id="390880"/>
    <lineage>
        <taxon>Bacteria</taxon>
        <taxon>Pseudomonadati</taxon>
        <taxon>Pseudomonadota</taxon>
        <taxon>Alphaproteobacteria</taxon>
        <taxon>Rhodospirillales</taxon>
        <taxon>Rhodospirillaceae</taxon>
        <taxon>Roseospira</taxon>
    </lineage>
</organism>
<evidence type="ECO:0000256" key="1">
    <source>
        <dbReference type="ARBA" id="ARBA00003531"/>
    </source>
</evidence>
<evidence type="ECO:0000256" key="2">
    <source>
        <dbReference type="ARBA" id="ARBA00004496"/>
    </source>
</evidence>
<dbReference type="PROSITE" id="PS00856">
    <property type="entry name" value="GUANYLATE_KINASE_1"/>
    <property type="match status" value="1"/>
</dbReference>
<evidence type="ECO:0000256" key="11">
    <source>
        <dbReference type="ARBA" id="ARBA00030128"/>
    </source>
</evidence>
<feature type="domain" description="Guanylate kinase-like" evidence="14">
    <location>
        <begin position="22"/>
        <end position="201"/>
    </location>
</feature>
<protein>
    <recommendedName>
        <fullName evidence="5 13">Guanylate kinase</fullName>
        <ecNumber evidence="4 13">2.7.4.8</ecNumber>
    </recommendedName>
    <alternativeName>
        <fullName evidence="11 13">GMP kinase</fullName>
    </alternativeName>
</protein>
<dbReference type="EC" id="2.7.4.8" evidence="4 13"/>
<dbReference type="GO" id="GO:0005524">
    <property type="term" value="F:ATP binding"/>
    <property type="evidence" value="ECO:0007669"/>
    <property type="project" value="UniProtKB-UniRule"/>
</dbReference>
<dbReference type="AlphaFoldDB" id="A0A7W6RBA2"/>
<evidence type="ECO:0000313" key="15">
    <source>
        <dbReference type="EMBL" id="MBB4265375.1"/>
    </source>
</evidence>
<dbReference type="HAMAP" id="MF_00328">
    <property type="entry name" value="Guanylate_kinase"/>
    <property type="match status" value="1"/>
</dbReference>
<dbReference type="PANTHER" id="PTHR23117:SF13">
    <property type="entry name" value="GUANYLATE KINASE"/>
    <property type="match status" value="1"/>
</dbReference>
<dbReference type="FunFam" id="3.30.63.10:FF:000005">
    <property type="entry name" value="Guanylate kinase"/>
    <property type="match status" value="1"/>
</dbReference>
<comment type="similarity">
    <text evidence="3 13">Belongs to the guanylate kinase family.</text>
</comment>
<dbReference type="SMART" id="SM00072">
    <property type="entry name" value="GuKc"/>
    <property type="match status" value="1"/>
</dbReference>
<dbReference type="InterPro" id="IPR017665">
    <property type="entry name" value="Guanylate_kinase"/>
</dbReference>
<keyword evidence="8 13" id="KW-0547">Nucleotide-binding</keyword>
<dbReference type="CDD" id="cd00071">
    <property type="entry name" value="GMPK"/>
    <property type="match status" value="1"/>
</dbReference>
<proteinExistence type="inferred from homology"/>
<dbReference type="NCBIfam" id="TIGR03263">
    <property type="entry name" value="guanyl_kin"/>
    <property type="match status" value="1"/>
</dbReference>
<evidence type="ECO:0000256" key="6">
    <source>
        <dbReference type="ARBA" id="ARBA00022490"/>
    </source>
</evidence>
<evidence type="ECO:0000256" key="3">
    <source>
        <dbReference type="ARBA" id="ARBA00005790"/>
    </source>
</evidence>
<dbReference type="GO" id="GO:0005829">
    <property type="term" value="C:cytosol"/>
    <property type="evidence" value="ECO:0007669"/>
    <property type="project" value="TreeGrafter"/>
</dbReference>
<dbReference type="Proteomes" id="UP000554286">
    <property type="component" value="Unassembled WGS sequence"/>
</dbReference>
<comment type="caution">
    <text evidence="15">The sequence shown here is derived from an EMBL/GenBank/DDBJ whole genome shotgun (WGS) entry which is preliminary data.</text>
</comment>
<dbReference type="InterPro" id="IPR020590">
    <property type="entry name" value="Guanylate_kinase_CS"/>
</dbReference>
<evidence type="ECO:0000256" key="4">
    <source>
        <dbReference type="ARBA" id="ARBA00012961"/>
    </source>
</evidence>
<dbReference type="EMBL" id="JACIGK010000005">
    <property type="protein sequence ID" value="MBB4265375.1"/>
    <property type="molecule type" value="Genomic_DNA"/>
</dbReference>
<dbReference type="Gene3D" id="3.30.63.10">
    <property type="entry name" value="Guanylate Kinase phosphate binding domain"/>
    <property type="match status" value="1"/>
</dbReference>
<comment type="function">
    <text evidence="1 13">Essential for recycling GMP and indirectly, cGMP.</text>
</comment>
<evidence type="ECO:0000256" key="10">
    <source>
        <dbReference type="ARBA" id="ARBA00022840"/>
    </source>
</evidence>
<dbReference type="InterPro" id="IPR008144">
    <property type="entry name" value="Guanylate_kin-like_dom"/>
</dbReference>
<dbReference type="GO" id="GO:0004385">
    <property type="term" value="F:GMP kinase activity"/>
    <property type="evidence" value="ECO:0007669"/>
    <property type="project" value="UniProtKB-UniRule"/>
</dbReference>
<dbReference type="Gene3D" id="3.40.50.300">
    <property type="entry name" value="P-loop containing nucleotide triphosphate hydrolases"/>
    <property type="match status" value="1"/>
</dbReference>
<evidence type="ECO:0000256" key="7">
    <source>
        <dbReference type="ARBA" id="ARBA00022679"/>
    </source>
</evidence>
<accession>A0A7W6RBA2</accession>
<keyword evidence="9 13" id="KW-0418">Kinase</keyword>
<comment type="subcellular location">
    <subcellularLocation>
        <location evidence="2 13">Cytoplasm</location>
    </subcellularLocation>
</comment>
<dbReference type="PANTHER" id="PTHR23117">
    <property type="entry name" value="GUANYLATE KINASE-RELATED"/>
    <property type="match status" value="1"/>
</dbReference>
<keyword evidence="7 13" id="KW-0808">Transferase</keyword>
<evidence type="ECO:0000259" key="14">
    <source>
        <dbReference type="PROSITE" id="PS50052"/>
    </source>
</evidence>
<gene>
    <name evidence="13" type="primary">gmk</name>
    <name evidence="15" type="ORF">GGD89_000993</name>
</gene>
<keyword evidence="6 13" id="KW-0963">Cytoplasm</keyword>
<sequence>MTDEPQGARDQGPDHHAIHRRGLMLVLSSPSGAGKSTVTRALLAGDDALSLSVSVTTRPPRPGEVDGRDYRFIDEHQYRALVASDGLLEHARVFDNYYGTPRGPVEAELAAGRDVLFDIDWQGTQQLAETAGSDLVRVFILPPSMAELERRLHTRAQDSDEVVRHRMARAADEMSHWPEYDYIVVNRVVNQAIADVRAILTAERLRRQRQLGLAGFVNAMRGAP</sequence>
<dbReference type="PROSITE" id="PS50052">
    <property type="entry name" value="GUANYLATE_KINASE_2"/>
    <property type="match status" value="1"/>
</dbReference>
<name>A0A7W6RBA2_9PROT</name>